<reference evidence="2 3" key="1">
    <citation type="submission" date="2013-05" db="EMBL/GenBank/DDBJ databases">
        <title>The Genome Sequence of Actinomyces europaeus ACS-120-V-COL10B.</title>
        <authorList>
            <consortium name="The Broad Institute Genomics Platform"/>
            <person name="Earl A."/>
            <person name="Ward D."/>
            <person name="Feldgarden M."/>
            <person name="Gevers D."/>
            <person name="Saerens B."/>
            <person name="Vaneechoutte M."/>
            <person name="Walker B."/>
            <person name="Young S."/>
            <person name="Zeng Q."/>
            <person name="Gargeya S."/>
            <person name="Fitzgerald M."/>
            <person name="Haas B."/>
            <person name="Abouelleil A."/>
            <person name="Allen A.W."/>
            <person name="Alvarado L."/>
            <person name="Arachchi H.M."/>
            <person name="Berlin A.M."/>
            <person name="Chapman S.B."/>
            <person name="Gainer-Dewar J."/>
            <person name="Goldberg J."/>
            <person name="Griggs A."/>
            <person name="Gujja S."/>
            <person name="Hansen M."/>
            <person name="Howarth C."/>
            <person name="Imamovic A."/>
            <person name="Ireland A."/>
            <person name="Larimer J."/>
            <person name="McCowan C."/>
            <person name="Murphy C."/>
            <person name="Pearson M."/>
            <person name="Poon T.W."/>
            <person name="Priest M."/>
            <person name="Roberts A."/>
            <person name="Saif S."/>
            <person name="Shea T."/>
            <person name="Sisk P."/>
            <person name="Sykes S."/>
            <person name="Wortman J."/>
            <person name="Nusbaum C."/>
            <person name="Birren B."/>
        </authorList>
    </citation>
    <scope>NUCLEOTIDE SEQUENCE [LARGE SCALE GENOMIC DNA]</scope>
    <source>
        <strain evidence="2 3">ACS-120-V-Col10b</strain>
    </source>
</reference>
<organism evidence="2 3">
    <name type="scientific">Gleimia europaea ACS-120-V-Col10b</name>
    <dbReference type="NCBI Taxonomy" id="883069"/>
    <lineage>
        <taxon>Bacteria</taxon>
        <taxon>Bacillati</taxon>
        <taxon>Actinomycetota</taxon>
        <taxon>Actinomycetes</taxon>
        <taxon>Actinomycetales</taxon>
        <taxon>Actinomycetaceae</taxon>
        <taxon>Gleimia</taxon>
    </lineage>
</organism>
<sequence length="334" mass="38013">MLQAFKDAGFEVFDLTGESSARKAKFHKLKAKLASGERFAFMYSESATIPAMIGNANHFPHLLLDAQIFRTLKKYGVPTSVFYRDLYWVYDEYEERVGKPLATGMRALYRYELALYKRYADIIFVPSFEMAQEIPQLRVSKVKELPPGGEPVDVPAPPSPLHMFYVGGIGAHYNLHELVRAVQRVNAVTLTICTDEDRWRAVEHEYDIHESNVRVVHAKGSDLDEYYARADVAVIAVDPTHYWSFAVPFKLYEYVGRGKPVIATDGTLAAKVISRNDWGWTVPNEEQALVNLFERLNQDEQEIVTRTNKVLADRHANTWPARAQAVADLLTKDQ</sequence>
<dbReference type="Pfam" id="PF13692">
    <property type="entry name" value="Glyco_trans_1_4"/>
    <property type="match status" value="1"/>
</dbReference>
<accession>A0A9W5VWF1</accession>
<gene>
    <name evidence="2" type="ORF">HMPREF9238_00584</name>
</gene>
<comment type="caution">
    <text evidence="2">The sequence shown here is derived from an EMBL/GenBank/DDBJ whole genome shotgun (WGS) entry which is preliminary data.</text>
</comment>
<dbReference type="Gene3D" id="3.40.50.2000">
    <property type="entry name" value="Glycogen Phosphorylase B"/>
    <property type="match status" value="1"/>
</dbReference>
<keyword evidence="1" id="KW-0808">Transferase</keyword>
<evidence type="ECO:0000313" key="2">
    <source>
        <dbReference type="EMBL" id="EPD30829.1"/>
    </source>
</evidence>
<dbReference type="PANTHER" id="PTHR46401:SF2">
    <property type="entry name" value="GLYCOSYLTRANSFERASE WBBK-RELATED"/>
    <property type="match status" value="1"/>
</dbReference>
<dbReference type="EMBL" id="AGWN01000001">
    <property type="protein sequence ID" value="EPD30829.1"/>
    <property type="molecule type" value="Genomic_DNA"/>
</dbReference>
<dbReference type="GO" id="GO:0016757">
    <property type="term" value="F:glycosyltransferase activity"/>
    <property type="evidence" value="ECO:0007669"/>
    <property type="project" value="TreeGrafter"/>
</dbReference>
<protein>
    <recommendedName>
        <fullName evidence="4">Glycosyl transferase family 1 domain-containing protein</fullName>
    </recommendedName>
</protein>
<name>A0A9W5VWF1_9ACTO</name>
<dbReference type="GO" id="GO:0009103">
    <property type="term" value="P:lipopolysaccharide biosynthetic process"/>
    <property type="evidence" value="ECO:0007669"/>
    <property type="project" value="TreeGrafter"/>
</dbReference>
<dbReference type="PANTHER" id="PTHR46401">
    <property type="entry name" value="GLYCOSYLTRANSFERASE WBBK-RELATED"/>
    <property type="match status" value="1"/>
</dbReference>
<dbReference type="Proteomes" id="UP000014387">
    <property type="component" value="Unassembled WGS sequence"/>
</dbReference>
<evidence type="ECO:0008006" key="4">
    <source>
        <dbReference type="Google" id="ProtNLM"/>
    </source>
</evidence>
<keyword evidence="3" id="KW-1185">Reference proteome</keyword>
<dbReference type="AlphaFoldDB" id="A0A9W5VWF1"/>
<dbReference type="SUPFAM" id="SSF53756">
    <property type="entry name" value="UDP-Glycosyltransferase/glycogen phosphorylase"/>
    <property type="match status" value="1"/>
</dbReference>
<proteinExistence type="predicted"/>
<evidence type="ECO:0000313" key="3">
    <source>
        <dbReference type="Proteomes" id="UP000014387"/>
    </source>
</evidence>
<evidence type="ECO:0000256" key="1">
    <source>
        <dbReference type="ARBA" id="ARBA00022679"/>
    </source>
</evidence>